<dbReference type="InterPro" id="IPR003593">
    <property type="entry name" value="AAA+_ATPase"/>
</dbReference>
<keyword evidence="3" id="KW-0808">Transferase</keyword>
<dbReference type="InterPro" id="IPR027417">
    <property type="entry name" value="P-loop_NTPase"/>
</dbReference>
<feature type="compositionally biased region" description="Low complexity" evidence="1">
    <location>
        <begin position="401"/>
        <end position="417"/>
    </location>
</feature>
<protein>
    <submittedName>
        <fullName evidence="3">Protein kinase family transcriptional regulator</fullName>
    </submittedName>
</protein>
<feature type="region of interest" description="Disordered" evidence="1">
    <location>
        <begin position="195"/>
        <end position="216"/>
    </location>
</feature>
<feature type="region of interest" description="Disordered" evidence="1">
    <location>
        <begin position="32"/>
        <end position="67"/>
    </location>
</feature>
<dbReference type="SUPFAM" id="SSF52540">
    <property type="entry name" value="P-loop containing nucleoside triphosphate hydrolases"/>
    <property type="match status" value="1"/>
</dbReference>
<dbReference type="EMBL" id="JWZX01002787">
    <property type="protein sequence ID" value="KOO26895.1"/>
    <property type="molecule type" value="Genomic_DNA"/>
</dbReference>
<name>A0A0M0JK77_9EUKA</name>
<reference evidence="4" key="1">
    <citation type="journal article" date="2015" name="PLoS Genet.">
        <title>Genome Sequence and Transcriptome Analyses of Chrysochromulina tobin: Metabolic Tools for Enhanced Algal Fitness in the Prominent Order Prymnesiales (Haptophyceae).</title>
        <authorList>
            <person name="Hovde B.T."/>
            <person name="Deodato C.R."/>
            <person name="Hunsperger H.M."/>
            <person name="Ryken S.A."/>
            <person name="Yost W."/>
            <person name="Jha R.K."/>
            <person name="Patterson J."/>
            <person name="Monnat R.J. Jr."/>
            <person name="Barlow S.B."/>
            <person name="Starkenburg S.R."/>
            <person name="Cattolico R.A."/>
        </authorList>
    </citation>
    <scope>NUCLEOTIDE SEQUENCE</scope>
    <source>
        <strain evidence="4">CCMP291</strain>
    </source>
</reference>
<dbReference type="PANTHER" id="PTHR47691:SF3">
    <property type="entry name" value="HTH-TYPE TRANSCRIPTIONAL REGULATOR RV0890C-RELATED"/>
    <property type="match status" value="1"/>
</dbReference>
<feature type="region of interest" description="Disordered" evidence="1">
    <location>
        <begin position="752"/>
        <end position="771"/>
    </location>
</feature>
<feature type="domain" description="AAA+ ATPase" evidence="2">
    <location>
        <begin position="517"/>
        <end position="654"/>
    </location>
</feature>
<dbReference type="Proteomes" id="UP000037460">
    <property type="component" value="Unassembled WGS sequence"/>
</dbReference>
<keyword evidence="3" id="KW-0418">Kinase</keyword>
<feature type="compositionally biased region" description="Low complexity" evidence="1">
    <location>
        <begin position="45"/>
        <end position="56"/>
    </location>
</feature>
<proteinExistence type="predicted"/>
<dbReference type="OrthoDB" id="431454at2759"/>
<feature type="region of interest" description="Disordered" evidence="1">
    <location>
        <begin position="401"/>
        <end position="429"/>
    </location>
</feature>
<dbReference type="GO" id="GO:0016301">
    <property type="term" value="F:kinase activity"/>
    <property type="evidence" value="ECO:0007669"/>
    <property type="project" value="UniProtKB-KW"/>
</dbReference>
<dbReference type="AlphaFoldDB" id="A0A0M0JK77"/>
<dbReference type="Gene3D" id="3.40.50.300">
    <property type="entry name" value="P-loop containing nucleotide triphosphate hydrolases"/>
    <property type="match status" value="1"/>
</dbReference>
<keyword evidence="4" id="KW-1185">Reference proteome</keyword>
<accession>A0A0M0JK77</accession>
<gene>
    <name evidence="3" type="ORF">Ctob_009009</name>
</gene>
<evidence type="ECO:0000313" key="3">
    <source>
        <dbReference type="EMBL" id="KOO26895.1"/>
    </source>
</evidence>
<comment type="caution">
    <text evidence="3">The sequence shown here is derived from an EMBL/GenBank/DDBJ whole genome shotgun (WGS) entry which is preliminary data.</text>
</comment>
<dbReference type="PANTHER" id="PTHR47691">
    <property type="entry name" value="REGULATOR-RELATED"/>
    <property type="match status" value="1"/>
</dbReference>
<dbReference type="SMART" id="SM00382">
    <property type="entry name" value="AAA"/>
    <property type="match status" value="1"/>
</dbReference>
<sequence>MAASASISEPADVLSAELSSAVMSGGSSPIAPLASGADGGEGDISGDISGNISGDVSDGGEGSSSSTAELPVSLLRAAVGLAKVALARNECALCIRRLKGLPATEPAVLQMRGEAHAALGELETARAELTQAASLWWRANDGLHEKATLVELERVRRRLDAQHVDAGRLIVFHAAPLVEHVEVASTDAARCADGAEAAEDAAEGGNRGQGATSTTKLHPIAFSKRLGLRAWRQLRSSLAELKRQIKVSLETATVENLVGALQQSGRPILHFLPTRDYEHGVTMESYDGELKPLPLAQLHELVERAAPRRPSLVFLCARQSTEAGRVFLQAGVPAVVCLRAFLPEADVAAFVGAFYAALLGGKESTTPAAAFAAAKATLGSRFRVGSMDGFALLTKETTEGAVGAESAEEASSTSSASLIKAPPPGELRDFSPKLCPSNLPFSSAMDSYEPTGWDEGEMSRPTETPSRVYTSGGAAWSVLPDTALPDPADERTELLAHGSAFVGRHLEMHALIRSCLHNQLTAVYGPKGAGKSALVLEAARYLRQRNRFPHGIFCCSLEGLRNMKAVRTRLGSTLNIPARSVQELCDMMARYRSCLLILDRCEDAIRKKMPQFEWLLTQLLQSSVKVLISSQTPLDASHEAVSRSMRAISLPRMNTRDAALLLLETCERNLTAEEVGATDDETILSTLRKHPLIRKIGGMPAAVRWAARRLADVDVAELNHELNDLSPSELAALTSDGHGTLELSGALSGLAPERAGSTSALSGTRPLLPLR</sequence>
<evidence type="ECO:0000313" key="4">
    <source>
        <dbReference type="Proteomes" id="UP000037460"/>
    </source>
</evidence>
<organism evidence="3 4">
    <name type="scientific">Chrysochromulina tobinii</name>
    <dbReference type="NCBI Taxonomy" id="1460289"/>
    <lineage>
        <taxon>Eukaryota</taxon>
        <taxon>Haptista</taxon>
        <taxon>Haptophyta</taxon>
        <taxon>Prymnesiophyceae</taxon>
        <taxon>Prymnesiales</taxon>
        <taxon>Chrysochromulinaceae</taxon>
        <taxon>Chrysochromulina</taxon>
    </lineage>
</organism>
<evidence type="ECO:0000256" key="1">
    <source>
        <dbReference type="SAM" id="MobiDB-lite"/>
    </source>
</evidence>
<evidence type="ECO:0000259" key="2">
    <source>
        <dbReference type="SMART" id="SM00382"/>
    </source>
</evidence>